<dbReference type="Proteomes" id="UP000464954">
    <property type="component" value="Chromosome"/>
</dbReference>
<keyword evidence="1" id="KW-0812">Transmembrane</keyword>
<dbReference type="KEGG" id="taer:GT409_02080"/>
<evidence type="ECO:0000313" key="3">
    <source>
        <dbReference type="EMBL" id="QHI68292.1"/>
    </source>
</evidence>
<dbReference type="PROSITE" id="PS50112">
    <property type="entry name" value="PAS"/>
    <property type="match status" value="1"/>
</dbReference>
<dbReference type="SUPFAM" id="SSF55781">
    <property type="entry name" value="GAF domain-like"/>
    <property type="match status" value="1"/>
</dbReference>
<evidence type="ECO:0000256" key="1">
    <source>
        <dbReference type="SAM" id="Phobius"/>
    </source>
</evidence>
<accession>A0A6P1M2F6</accession>
<proteinExistence type="predicted"/>
<feature type="domain" description="PAS" evidence="2">
    <location>
        <begin position="88"/>
        <end position="159"/>
    </location>
</feature>
<dbReference type="InterPro" id="IPR029016">
    <property type="entry name" value="GAF-like_dom_sf"/>
</dbReference>
<dbReference type="RefSeq" id="WP_160626471.1">
    <property type="nucleotide sequence ID" value="NZ_CP047593.1"/>
</dbReference>
<dbReference type="InterPro" id="IPR013767">
    <property type="entry name" value="PAS_fold"/>
</dbReference>
<dbReference type="GO" id="GO:0006355">
    <property type="term" value="P:regulation of DNA-templated transcription"/>
    <property type="evidence" value="ECO:0007669"/>
    <property type="project" value="InterPro"/>
</dbReference>
<dbReference type="InterPro" id="IPR000014">
    <property type="entry name" value="PAS"/>
</dbReference>
<protein>
    <submittedName>
        <fullName evidence="3">PAS domain S-box protein</fullName>
    </submittedName>
</protein>
<dbReference type="EMBL" id="CP047593">
    <property type="protein sequence ID" value="QHI68292.1"/>
    <property type="molecule type" value="Genomic_DNA"/>
</dbReference>
<dbReference type="InterPro" id="IPR035965">
    <property type="entry name" value="PAS-like_dom_sf"/>
</dbReference>
<dbReference type="NCBIfam" id="TIGR00229">
    <property type="entry name" value="sensory_box"/>
    <property type="match status" value="1"/>
</dbReference>
<evidence type="ECO:0000259" key="2">
    <source>
        <dbReference type="PROSITE" id="PS50112"/>
    </source>
</evidence>
<feature type="transmembrane region" description="Helical" evidence="1">
    <location>
        <begin position="61"/>
        <end position="79"/>
    </location>
</feature>
<dbReference type="SUPFAM" id="SSF55785">
    <property type="entry name" value="PYP-like sensor domain (PAS domain)"/>
    <property type="match status" value="1"/>
</dbReference>
<evidence type="ECO:0000313" key="4">
    <source>
        <dbReference type="Proteomes" id="UP000464954"/>
    </source>
</evidence>
<dbReference type="Gene3D" id="3.30.450.40">
    <property type="match status" value="1"/>
</dbReference>
<feature type="transmembrane region" description="Helical" evidence="1">
    <location>
        <begin position="21"/>
        <end position="41"/>
    </location>
</feature>
<keyword evidence="1" id="KW-1133">Transmembrane helix</keyword>
<dbReference type="Gene3D" id="3.30.450.20">
    <property type="entry name" value="PAS domain"/>
    <property type="match status" value="1"/>
</dbReference>
<gene>
    <name evidence="3" type="ORF">GT409_02080</name>
</gene>
<dbReference type="AlphaFoldDB" id="A0A6P1M2F6"/>
<keyword evidence="4" id="KW-1185">Reference proteome</keyword>
<organism evidence="3 4">
    <name type="scientific">Tichowtungia aerotolerans</name>
    <dbReference type="NCBI Taxonomy" id="2697043"/>
    <lineage>
        <taxon>Bacteria</taxon>
        <taxon>Pseudomonadati</taxon>
        <taxon>Kiritimatiellota</taxon>
        <taxon>Tichowtungiia</taxon>
        <taxon>Tichowtungiales</taxon>
        <taxon>Tichowtungiaceae</taxon>
        <taxon>Tichowtungia</taxon>
    </lineage>
</organism>
<name>A0A6P1M2F6_9BACT</name>
<reference evidence="3 4" key="1">
    <citation type="submission" date="2020-01" db="EMBL/GenBank/DDBJ databases">
        <title>Ponticoccus aerotolerans gen. nov., sp. nov., an anaerobic bacterium and proposal of Ponticoccusceae fam. nov., Ponticoccusles ord. nov. and Ponticoccuse classis nov. in the phylum Kiritimatiellaeota.</title>
        <authorList>
            <person name="Zhou L.Y."/>
            <person name="Du Z.J."/>
        </authorList>
    </citation>
    <scope>NUCLEOTIDE SEQUENCE [LARGE SCALE GENOMIC DNA]</scope>
    <source>
        <strain evidence="3 4">S-5007</strain>
    </source>
</reference>
<dbReference type="Pfam" id="PF00989">
    <property type="entry name" value="PAS"/>
    <property type="match status" value="1"/>
</dbReference>
<keyword evidence="1" id="KW-0472">Membrane</keyword>
<dbReference type="SMART" id="SM00091">
    <property type="entry name" value="PAS"/>
    <property type="match status" value="1"/>
</dbReference>
<sequence>MKPLHKKPSKKQADHPAKQKAGLLWYIIGMVIILTIYRLLISVVTHLRLFQDITDYQRHTQGLATFLLVLMMGLLWMAYRQWQNIIHERDQLETILASIGPDMILAVDHNDRILRCGGAVEQMSGYTPDELIGKKAGLLYHDRRIDGQGYEIQSALEQTGFYMGYTTGRTRNGEDYLLEMQTSRLTSQAGGAVVILRNLDERQRARVQLQRRIRMEETFAAISTEFLQTEPKQFGKACLTALQKTAEIFGYEFASAGFFDMQSGELRNIWTWPPNQEILDPAFNTSLAEAAIASADTKGRIAYRFPEDSDRAPAPLEDLHTNWKIRAMVLSPMKLQDRQFGFLALFSKERNLRRWTPEDTTVLQALTSTFMAGELSIHSRRRFQTGSE</sequence>
<dbReference type="CDD" id="cd00130">
    <property type="entry name" value="PAS"/>
    <property type="match status" value="1"/>
</dbReference>